<keyword evidence="1" id="KW-1133">Transmembrane helix</keyword>
<gene>
    <name evidence="2" type="ORF">CB5_LOCUS7347</name>
</gene>
<dbReference type="EMBL" id="LR862143">
    <property type="protein sequence ID" value="CAD1824136.1"/>
    <property type="molecule type" value="Genomic_DNA"/>
</dbReference>
<protein>
    <submittedName>
        <fullName evidence="2">Uncharacterized protein</fullName>
    </submittedName>
</protein>
<sequence length="278" mass="30403">MRRAVHETTKQLQLQYKCSAHGTSSYTTSTAVGCKSNVNSEALIFRRLSAVPAGSVVAAGKKPGAARCGGASHLACMYLSFRHGAMCILLSFMHFFAAAHITFTALFSRSAFPTNTSGRLATSPLYSPLARAISNSARKLSSITTRTAAGPFFDSATTSTISGDRRHLDWQRALLNPAHRSRSATWRNEQLRQSLTVRFEHEQIRSSDRIVLTISSVAARIRFSAELELALRFPERFALGVVSDRPFSFALAVALGIRVSLDLLEEPHYQIREAPSAA</sequence>
<reference evidence="2" key="1">
    <citation type="submission" date="2020-07" db="EMBL/GenBank/DDBJ databases">
        <authorList>
            <person name="Lin J."/>
        </authorList>
    </citation>
    <scope>NUCLEOTIDE SEQUENCE</scope>
</reference>
<organism evidence="2">
    <name type="scientific">Ananas comosus var. bracteatus</name>
    <name type="common">red pineapple</name>
    <dbReference type="NCBI Taxonomy" id="296719"/>
    <lineage>
        <taxon>Eukaryota</taxon>
        <taxon>Viridiplantae</taxon>
        <taxon>Streptophyta</taxon>
        <taxon>Embryophyta</taxon>
        <taxon>Tracheophyta</taxon>
        <taxon>Spermatophyta</taxon>
        <taxon>Magnoliopsida</taxon>
        <taxon>Liliopsida</taxon>
        <taxon>Poales</taxon>
        <taxon>Bromeliaceae</taxon>
        <taxon>Bromelioideae</taxon>
        <taxon>Ananas</taxon>
    </lineage>
</organism>
<dbReference type="PROSITE" id="PS51257">
    <property type="entry name" value="PROKAR_LIPOPROTEIN"/>
    <property type="match status" value="1"/>
</dbReference>
<accession>A0A6V7P0G6</accession>
<keyword evidence="1" id="KW-0472">Membrane</keyword>
<name>A0A6V7P0G6_ANACO</name>
<feature type="transmembrane region" description="Helical" evidence="1">
    <location>
        <begin position="87"/>
        <end position="107"/>
    </location>
</feature>
<evidence type="ECO:0000256" key="1">
    <source>
        <dbReference type="SAM" id="Phobius"/>
    </source>
</evidence>
<dbReference type="AlphaFoldDB" id="A0A6V7P0G6"/>
<proteinExistence type="predicted"/>
<evidence type="ECO:0000313" key="2">
    <source>
        <dbReference type="EMBL" id="CAD1824136.1"/>
    </source>
</evidence>
<keyword evidence="1" id="KW-0812">Transmembrane</keyword>